<dbReference type="InterPro" id="IPR052022">
    <property type="entry name" value="26kDa_periplasmic_antigen"/>
</dbReference>
<name>A0A381UHN3_9ZZZZ</name>
<gene>
    <name evidence="1" type="ORF">METZ01_LOCUS79711</name>
</gene>
<dbReference type="AlphaFoldDB" id="A0A381UHN3"/>
<dbReference type="PANTHER" id="PTHR34387:SF2">
    <property type="entry name" value="SLR1258 PROTEIN"/>
    <property type="match status" value="1"/>
</dbReference>
<dbReference type="Gene3D" id="3.30.70.2970">
    <property type="entry name" value="Protein of unknown function (DUF541), domain 2"/>
    <property type="match status" value="1"/>
</dbReference>
<evidence type="ECO:0008006" key="2">
    <source>
        <dbReference type="Google" id="ProtNLM"/>
    </source>
</evidence>
<dbReference type="Gene3D" id="3.30.110.170">
    <property type="entry name" value="Protein of unknown function (DUF541), domain 1"/>
    <property type="match status" value="1"/>
</dbReference>
<dbReference type="GO" id="GO:0006974">
    <property type="term" value="P:DNA damage response"/>
    <property type="evidence" value="ECO:0007669"/>
    <property type="project" value="TreeGrafter"/>
</dbReference>
<proteinExistence type="predicted"/>
<dbReference type="Pfam" id="PF04402">
    <property type="entry name" value="SIMPL"/>
    <property type="match status" value="1"/>
</dbReference>
<protein>
    <recommendedName>
        <fullName evidence="2">SIMPL domain-containing protein</fullName>
    </recommendedName>
</protein>
<dbReference type="InterPro" id="IPR007497">
    <property type="entry name" value="SIMPL/DUF541"/>
</dbReference>
<reference evidence="1" key="1">
    <citation type="submission" date="2018-05" db="EMBL/GenBank/DDBJ databases">
        <authorList>
            <person name="Lanie J.A."/>
            <person name="Ng W.-L."/>
            <person name="Kazmierczak K.M."/>
            <person name="Andrzejewski T.M."/>
            <person name="Davidsen T.M."/>
            <person name="Wayne K.J."/>
            <person name="Tettelin H."/>
            <person name="Glass J.I."/>
            <person name="Rusch D."/>
            <person name="Podicherti R."/>
            <person name="Tsui H.-C.T."/>
            <person name="Winkler M.E."/>
        </authorList>
    </citation>
    <scope>NUCLEOTIDE SEQUENCE</scope>
</reference>
<dbReference type="EMBL" id="UINC01006324">
    <property type="protein sequence ID" value="SVA26857.1"/>
    <property type="molecule type" value="Genomic_DNA"/>
</dbReference>
<dbReference type="PANTHER" id="PTHR34387">
    <property type="entry name" value="SLR1258 PROTEIN"/>
    <property type="match status" value="1"/>
</dbReference>
<accession>A0A381UHN3</accession>
<sequence>MKKLTLVVGLLLVLNSHAIFSQQLFSSLPGIQDSTIPSVTVQGHGSMTMPPDQAAIRFSISDKGRSLDLIKNNVGNITSRFLEFTDNLGINKKNLRTTNINIFPEYTYIPKTGKRIFDGYKINRDITVNLENLTLLGQLIEGAINLGVNNINPPMFSSKNASGVNIKLHTLAMEDAKNKAIALATSVNATIGRAVDANAVPISFQPRPTEMRMLSADQATMNEQNYEVGEITHQLSIIATFELIY</sequence>
<evidence type="ECO:0000313" key="1">
    <source>
        <dbReference type="EMBL" id="SVA26857.1"/>
    </source>
</evidence>
<organism evidence="1">
    <name type="scientific">marine metagenome</name>
    <dbReference type="NCBI Taxonomy" id="408172"/>
    <lineage>
        <taxon>unclassified sequences</taxon>
        <taxon>metagenomes</taxon>
        <taxon>ecological metagenomes</taxon>
    </lineage>
</organism>